<dbReference type="PANTHER" id="PTHR19848:SF8">
    <property type="entry name" value="F-BOX AND WD REPEAT DOMAIN CONTAINING 7"/>
    <property type="match status" value="1"/>
</dbReference>
<name>A0A3D8SGF6_9HELO</name>
<protein>
    <submittedName>
        <fullName evidence="4">Uncharacterized protein</fullName>
    </submittedName>
</protein>
<feature type="repeat" description="WD" evidence="3">
    <location>
        <begin position="256"/>
        <end position="297"/>
    </location>
</feature>
<dbReference type="AlphaFoldDB" id="A0A3D8SGF6"/>
<dbReference type="InterPro" id="IPR036322">
    <property type="entry name" value="WD40_repeat_dom_sf"/>
</dbReference>
<dbReference type="Gene3D" id="2.130.10.10">
    <property type="entry name" value="YVTN repeat-like/Quinoprotein amine dehydrogenase"/>
    <property type="match status" value="3"/>
</dbReference>
<dbReference type="EMBL" id="PDLN01000005">
    <property type="protein sequence ID" value="RDW85386.1"/>
    <property type="molecule type" value="Genomic_DNA"/>
</dbReference>
<evidence type="ECO:0000313" key="4">
    <source>
        <dbReference type="EMBL" id="RDW85386.1"/>
    </source>
</evidence>
<accession>A0A3D8SGF6</accession>
<dbReference type="SUPFAM" id="SSF50978">
    <property type="entry name" value="WD40 repeat-like"/>
    <property type="match status" value="1"/>
</dbReference>
<dbReference type="PROSITE" id="PS50082">
    <property type="entry name" value="WD_REPEATS_2"/>
    <property type="match status" value="3"/>
</dbReference>
<keyword evidence="5" id="KW-1185">Reference proteome</keyword>
<dbReference type="SMART" id="SM00320">
    <property type="entry name" value="WD40"/>
    <property type="match status" value="6"/>
</dbReference>
<evidence type="ECO:0000256" key="1">
    <source>
        <dbReference type="ARBA" id="ARBA00022574"/>
    </source>
</evidence>
<evidence type="ECO:0000256" key="2">
    <source>
        <dbReference type="ARBA" id="ARBA00022737"/>
    </source>
</evidence>
<feature type="repeat" description="WD" evidence="3">
    <location>
        <begin position="351"/>
        <end position="383"/>
    </location>
</feature>
<dbReference type="Proteomes" id="UP000256328">
    <property type="component" value="Unassembled WGS sequence"/>
</dbReference>
<evidence type="ECO:0000256" key="3">
    <source>
        <dbReference type="PROSITE-ProRule" id="PRU00221"/>
    </source>
</evidence>
<proteinExistence type="predicted"/>
<dbReference type="PROSITE" id="PS50294">
    <property type="entry name" value="WD_REPEATS_REGION"/>
    <property type="match status" value="1"/>
</dbReference>
<evidence type="ECO:0000313" key="5">
    <source>
        <dbReference type="Proteomes" id="UP000256328"/>
    </source>
</evidence>
<dbReference type="InterPro" id="IPR019775">
    <property type="entry name" value="WD40_repeat_CS"/>
</dbReference>
<dbReference type="Pfam" id="PF00400">
    <property type="entry name" value="WD40"/>
    <property type="match status" value="2"/>
</dbReference>
<comment type="caution">
    <text evidence="4">The sequence shown here is derived from an EMBL/GenBank/DDBJ whole genome shotgun (WGS) entry which is preliminary data.</text>
</comment>
<keyword evidence="1 3" id="KW-0853">WD repeat</keyword>
<gene>
    <name evidence="4" type="ORF">BP5796_03711</name>
</gene>
<dbReference type="OrthoDB" id="1367865at2759"/>
<reference evidence="4 5" key="1">
    <citation type="journal article" date="2018" name="IMA Fungus">
        <title>IMA Genome-F 9: Draft genome sequence of Annulohypoxylon stygium, Aspergillus mulundensis, Berkeleyomyces basicola (syn. Thielaviopsis basicola), Ceratocystis smalleyi, two Cercospora beticola strains, Coleophoma cylindrospora, Fusarium fracticaudum, Phialophora cf. hyalina, and Morchella septimelata.</title>
        <authorList>
            <person name="Wingfield B.D."/>
            <person name="Bills G.F."/>
            <person name="Dong Y."/>
            <person name="Huang W."/>
            <person name="Nel W.J."/>
            <person name="Swalarsk-Parry B.S."/>
            <person name="Vaghefi N."/>
            <person name="Wilken P.M."/>
            <person name="An Z."/>
            <person name="de Beer Z.W."/>
            <person name="De Vos L."/>
            <person name="Chen L."/>
            <person name="Duong T.A."/>
            <person name="Gao Y."/>
            <person name="Hammerbacher A."/>
            <person name="Kikkert J.R."/>
            <person name="Li Y."/>
            <person name="Li H."/>
            <person name="Li K."/>
            <person name="Li Q."/>
            <person name="Liu X."/>
            <person name="Ma X."/>
            <person name="Naidoo K."/>
            <person name="Pethybridge S.J."/>
            <person name="Sun J."/>
            <person name="Steenkamp E.T."/>
            <person name="van der Nest M.A."/>
            <person name="van Wyk S."/>
            <person name="Wingfield M.J."/>
            <person name="Xiong C."/>
            <person name="Yue Q."/>
            <person name="Zhang X."/>
        </authorList>
    </citation>
    <scope>NUCLEOTIDE SEQUENCE [LARGE SCALE GENOMIC DNA]</scope>
    <source>
        <strain evidence="4 5">BP5796</strain>
    </source>
</reference>
<dbReference type="InterPro" id="IPR001680">
    <property type="entry name" value="WD40_rpt"/>
</dbReference>
<organism evidence="4 5">
    <name type="scientific">Coleophoma crateriformis</name>
    <dbReference type="NCBI Taxonomy" id="565419"/>
    <lineage>
        <taxon>Eukaryota</taxon>
        <taxon>Fungi</taxon>
        <taxon>Dikarya</taxon>
        <taxon>Ascomycota</taxon>
        <taxon>Pezizomycotina</taxon>
        <taxon>Leotiomycetes</taxon>
        <taxon>Helotiales</taxon>
        <taxon>Dermateaceae</taxon>
        <taxon>Coleophoma</taxon>
    </lineage>
</organism>
<dbReference type="InterPro" id="IPR015943">
    <property type="entry name" value="WD40/YVTN_repeat-like_dom_sf"/>
</dbReference>
<feature type="repeat" description="WD" evidence="3">
    <location>
        <begin position="450"/>
        <end position="474"/>
    </location>
</feature>
<dbReference type="PANTHER" id="PTHR19848">
    <property type="entry name" value="WD40 REPEAT PROTEIN"/>
    <property type="match status" value="1"/>
</dbReference>
<sequence length="474" mass="52193">MHISQFLSQWTYEVEEDFKGPDGTAATWASGQPASWGQESKKISLGSTSASVAIAVDPSGSFLAVAVEKEIWVYSVSTLERTEVLKGHTEDVRKVAFHPQPNSNTSGNTYSLASSSNHNNGSGNMIILWHLDSSGKDRNPQTSPQPTVDSLTTVVSRALVGELQKYDWDENEKAVQEMIKAFRGDIATACVAHNLEHRTVLPGSFFGFGSQAFANDGACLFFKTHAQTTQHGMRPPDQLPCINVWNTSKSAIDLELRGHTDSIMWVGASPNNKMIASAAWDQTIRIWDIKTGECLRNFGPFGGQMWTCAFSPDSKYIGFHQGNPRAITFVYNIENGIEVSKMEKFGIWARSMDWSPDGNTLAAGGGGGHLCVWDPYTGKILQNWQLAVKNIPGGRAFMSVGGVEYIEDGKKLMFKTTDGSIEVYDFGQNLKWHFGKGEKDKVTTFSGEETLCWSEKLGMIISADPDGSIRFWEL</sequence>
<keyword evidence="2" id="KW-0677">Repeat</keyword>
<dbReference type="PROSITE" id="PS00678">
    <property type="entry name" value="WD_REPEATS_1"/>
    <property type="match status" value="2"/>
</dbReference>